<dbReference type="InterPro" id="IPR011990">
    <property type="entry name" value="TPR-like_helical_dom_sf"/>
</dbReference>
<dbReference type="Pfam" id="PF12770">
    <property type="entry name" value="CHAT"/>
    <property type="match status" value="1"/>
</dbReference>
<keyword evidence="2" id="KW-0472">Membrane</keyword>
<dbReference type="PANTHER" id="PTHR10098">
    <property type="entry name" value="RAPSYN-RELATED"/>
    <property type="match status" value="1"/>
</dbReference>
<accession>A0ABU5ZQK7</accession>
<evidence type="ECO:0000256" key="1">
    <source>
        <dbReference type="PROSITE-ProRule" id="PRU00339"/>
    </source>
</evidence>
<keyword evidence="5" id="KW-1185">Reference proteome</keyword>
<keyword evidence="1" id="KW-0802">TPR repeat</keyword>
<dbReference type="RefSeq" id="WP_324178260.1">
    <property type="nucleotide sequence ID" value="NZ_JAYKLX010000001.1"/>
</dbReference>
<dbReference type="SMART" id="SM00028">
    <property type="entry name" value="TPR"/>
    <property type="match status" value="5"/>
</dbReference>
<dbReference type="InterPro" id="IPR019734">
    <property type="entry name" value="TPR_rpt"/>
</dbReference>
<name>A0ABU5ZQK7_9FLAO</name>
<keyword evidence="2" id="KW-1133">Transmembrane helix</keyword>
<evidence type="ECO:0000313" key="4">
    <source>
        <dbReference type="EMBL" id="MEB3344209.1"/>
    </source>
</evidence>
<organism evidence="4 5">
    <name type="scientific">Aquimarina gracilis</name>
    <dbReference type="NCBI Taxonomy" id="874422"/>
    <lineage>
        <taxon>Bacteria</taxon>
        <taxon>Pseudomonadati</taxon>
        <taxon>Bacteroidota</taxon>
        <taxon>Flavobacteriia</taxon>
        <taxon>Flavobacteriales</taxon>
        <taxon>Flavobacteriaceae</taxon>
        <taxon>Aquimarina</taxon>
    </lineage>
</organism>
<dbReference type="Gene3D" id="1.25.40.10">
    <property type="entry name" value="Tetratricopeptide repeat domain"/>
    <property type="match status" value="2"/>
</dbReference>
<proteinExistence type="predicted"/>
<feature type="repeat" description="TPR" evidence="1">
    <location>
        <begin position="174"/>
        <end position="207"/>
    </location>
</feature>
<feature type="repeat" description="TPR" evidence="1">
    <location>
        <begin position="140"/>
        <end position="173"/>
    </location>
</feature>
<gene>
    <name evidence="4" type="ORF">U6A24_01995</name>
</gene>
<dbReference type="PANTHER" id="PTHR10098:SF108">
    <property type="entry name" value="TETRATRICOPEPTIDE REPEAT PROTEIN 28"/>
    <property type="match status" value="1"/>
</dbReference>
<dbReference type="InterPro" id="IPR024983">
    <property type="entry name" value="CHAT_dom"/>
</dbReference>
<dbReference type="SUPFAM" id="SSF48452">
    <property type="entry name" value="TPR-like"/>
    <property type="match status" value="1"/>
</dbReference>
<evidence type="ECO:0000256" key="2">
    <source>
        <dbReference type="SAM" id="Phobius"/>
    </source>
</evidence>
<reference evidence="4 5" key="1">
    <citation type="journal article" date="2013" name="Int. J. Syst. Evol. Microbiol.">
        <title>Aquimarina gracilis sp. nov., isolated from the gut microflora of a mussel, Mytilus coruscus, and emended description of Aquimarina spongiae.</title>
        <authorList>
            <person name="Park S.C."/>
            <person name="Choe H.N."/>
            <person name="Baik K.S."/>
            <person name="Seong C.N."/>
        </authorList>
    </citation>
    <scope>NUCLEOTIDE SEQUENCE [LARGE SCALE GENOMIC DNA]</scope>
    <source>
        <strain evidence="4 5">PSC32</strain>
    </source>
</reference>
<evidence type="ECO:0000259" key="3">
    <source>
        <dbReference type="Pfam" id="PF12770"/>
    </source>
</evidence>
<feature type="transmembrane region" description="Helical" evidence="2">
    <location>
        <begin position="830"/>
        <end position="850"/>
    </location>
</feature>
<dbReference type="EMBL" id="JAYKLX010000001">
    <property type="protein sequence ID" value="MEB3344209.1"/>
    <property type="molecule type" value="Genomic_DNA"/>
</dbReference>
<sequence length="854" mass="98227">MGNFTVFSWQGTNTSDFLYKQLDLFLHNPTSLGSLKLSKTIASKEDQLYTKSDQLAWVIVHCNLGYYRSQFGSISSAIHYYEKAWQLFYEKKLSDYDIIENCLQPLGNLYIKIGDLPKAENTIINYLYLAEQSQNEPKVISAIINLSIAYNNQSNYTKAFAILEKGLRIDPNNINILTNLATNYLETGDLEQSQEKANNVLQIDPNQINAYKILAAIALEKKQLHTAEKYILKARSQLLKNKSTTARSFAKWNLAYIDILLSKLEYEEVQKSLNDIYASLLPGYSEKNELPTEENLIADKVLLKSLDIQAYVYQQTHKPYKAIKAFNLAFSVNEKLNILYPLQETKILQHSQNRNRTENYIELLFSLYHSEKNKTFIEHAFQASEYSKAPIVTEALLSKEILSQYKNDSLIRTKNKIDSELSFYETLIIKEKIKGSSANIGQIQKWVKVHASKSIDLKKTTEALQDKYPVLIHPKKTISLEELQKKLTKDKATLIEYFYGNRNIYQFEIRSDFFNIKKIENTDDFKVTIKEHIGFYDSPSNISNDIPRYIKNAIKTFELLKIPIHSKNLLIIPDGLLYFIPFEALLIEHINGISFNKMPFLLKSIETSYEISAGKYLRTSEARLNKNTVLGVFPIFENTDLELPHSSIENTKIQKHFDGEFIEKEQATYDTFVQKSNNKKHGIIHLSTHAQSGSFSKPASIKFRNQDILVNQLYALNLNADLIVLSACETGVGKLIKGEGPISISRGFQYAGVKNVLFSLWKVNDKTTSVVMEKFYQNLKKSNAKGYSLHQAKLDYLKAEDISNIQKSPYYWAAFVYYGGIEQLDSLNYVWYYMGIVLFILIALLLRKFLQQKK</sequence>
<dbReference type="Proteomes" id="UP001327027">
    <property type="component" value="Unassembled WGS sequence"/>
</dbReference>
<keyword evidence="2" id="KW-0812">Transmembrane</keyword>
<protein>
    <submittedName>
        <fullName evidence="4">CHAT domain-containing protein</fullName>
    </submittedName>
</protein>
<dbReference type="PROSITE" id="PS50005">
    <property type="entry name" value="TPR"/>
    <property type="match status" value="2"/>
</dbReference>
<comment type="caution">
    <text evidence="4">The sequence shown here is derived from an EMBL/GenBank/DDBJ whole genome shotgun (WGS) entry which is preliminary data.</text>
</comment>
<evidence type="ECO:0000313" key="5">
    <source>
        <dbReference type="Proteomes" id="UP001327027"/>
    </source>
</evidence>
<feature type="domain" description="CHAT" evidence="3">
    <location>
        <begin position="566"/>
        <end position="819"/>
    </location>
</feature>
<dbReference type="Pfam" id="PF14559">
    <property type="entry name" value="TPR_19"/>
    <property type="match status" value="1"/>
</dbReference>